<proteinExistence type="predicted"/>
<accession>A0A4S5BD86</accession>
<evidence type="ECO:0000313" key="2">
    <source>
        <dbReference type="Proteomes" id="UP000306236"/>
    </source>
</evidence>
<protein>
    <recommendedName>
        <fullName evidence="3">SMI1/KNR4 family protein</fullName>
    </recommendedName>
</protein>
<dbReference type="Gene3D" id="3.40.1580.10">
    <property type="entry name" value="SMI1/KNR4-like"/>
    <property type="match status" value="1"/>
</dbReference>
<organism evidence="1 2">
    <name type="scientific">Lampropedia aestuarii</name>
    <dbReference type="NCBI Taxonomy" id="2562762"/>
    <lineage>
        <taxon>Bacteria</taxon>
        <taxon>Pseudomonadati</taxon>
        <taxon>Pseudomonadota</taxon>
        <taxon>Betaproteobacteria</taxon>
        <taxon>Burkholderiales</taxon>
        <taxon>Comamonadaceae</taxon>
        <taxon>Lampropedia</taxon>
    </lineage>
</organism>
<sequence>MLEKIKEILSIKQETISQDTARSLIDIIDAPEPLIQWLSQVGSNTIEIPWTAELLRIYSAKDFQEKQKTYFIENQKNKNWNKDWIVIGDIISNPIILDKSSLKSKIFFSFHGSGNWNLALLAPSLENFCEALNIWCKLFLVKYDRDIYEDDFSLKSSFLSDLQNSLNQILPVSCVEVFLTAVD</sequence>
<dbReference type="InterPro" id="IPR037883">
    <property type="entry name" value="Knr4/Smi1-like_sf"/>
</dbReference>
<keyword evidence="2" id="KW-1185">Reference proteome</keyword>
<dbReference type="EMBL" id="SSWX01000055">
    <property type="protein sequence ID" value="THJ30090.1"/>
    <property type="molecule type" value="Genomic_DNA"/>
</dbReference>
<dbReference type="OrthoDB" id="8444591at2"/>
<gene>
    <name evidence="1" type="ORF">E8K88_17850</name>
</gene>
<dbReference type="AlphaFoldDB" id="A0A4S5BD86"/>
<evidence type="ECO:0008006" key="3">
    <source>
        <dbReference type="Google" id="ProtNLM"/>
    </source>
</evidence>
<comment type="caution">
    <text evidence="1">The sequence shown here is derived from an EMBL/GenBank/DDBJ whole genome shotgun (WGS) entry which is preliminary data.</text>
</comment>
<dbReference type="SUPFAM" id="SSF160631">
    <property type="entry name" value="SMI1/KNR4-like"/>
    <property type="match status" value="1"/>
</dbReference>
<name>A0A4S5BD86_9BURK</name>
<evidence type="ECO:0000313" key="1">
    <source>
        <dbReference type="EMBL" id="THJ30090.1"/>
    </source>
</evidence>
<dbReference type="Proteomes" id="UP000306236">
    <property type="component" value="Unassembled WGS sequence"/>
</dbReference>
<reference evidence="1 2" key="1">
    <citation type="submission" date="2019-04" db="EMBL/GenBank/DDBJ databases">
        <title>Lampropedia sp YIM MLB12 draf genome.</title>
        <authorList>
            <person name="Wang Y.-X."/>
        </authorList>
    </citation>
    <scope>NUCLEOTIDE SEQUENCE [LARGE SCALE GENOMIC DNA]</scope>
    <source>
        <strain evidence="1 2">YIM MLB12</strain>
    </source>
</reference>
<dbReference type="RefSeq" id="WP_136408016.1">
    <property type="nucleotide sequence ID" value="NZ_SSWX01000055.1"/>
</dbReference>